<keyword evidence="3" id="KW-0256">Endoplasmic reticulum</keyword>
<protein>
    <submittedName>
        <fullName evidence="6">Alpha/beta hydrolase</fullName>
    </submittedName>
</protein>
<keyword evidence="4" id="KW-0472">Membrane</keyword>
<dbReference type="InterPro" id="IPR029058">
    <property type="entry name" value="AB_hydrolase_fold"/>
</dbReference>
<feature type="domain" description="AB hydrolase-1" evidence="5">
    <location>
        <begin position="38"/>
        <end position="170"/>
    </location>
</feature>
<dbReference type="Gene3D" id="3.40.50.450">
    <property type="match status" value="1"/>
</dbReference>
<evidence type="ECO:0000256" key="2">
    <source>
        <dbReference type="ARBA" id="ARBA00004370"/>
    </source>
</evidence>
<evidence type="ECO:0000313" key="6">
    <source>
        <dbReference type="EMBL" id="NDP48350.1"/>
    </source>
</evidence>
<dbReference type="InterPro" id="IPR000073">
    <property type="entry name" value="AB_hydrolase_1"/>
</dbReference>
<dbReference type="PANTHER" id="PTHR48182">
    <property type="entry name" value="PROTEIN SERAC1"/>
    <property type="match status" value="1"/>
</dbReference>
<dbReference type="EMBL" id="JAAFGW010000106">
    <property type="protein sequence ID" value="NDP48350.1"/>
    <property type="molecule type" value="Genomic_DNA"/>
</dbReference>
<dbReference type="GO" id="GO:0016020">
    <property type="term" value="C:membrane"/>
    <property type="evidence" value="ECO:0007669"/>
    <property type="project" value="UniProtKB-SubCell"/>
</dbReference>
<accession>A0A7C9KYI4</accession>
<evidence type="ECO:0000313" key="7">
    <source>
        <dbReference type="Proteomes" id="UP000483432"/>
    </source>
</evidence>
<comment type="subcellular location">
    <subcellularLocation>
        <location evidence="1">Endoplasmic reticulum</location>
    </subcellularLocation>
    <subcellularLocation>
        <location evidence="2">Membrane</location>
    </subcellularLocation>
</comment>
<reference evidence="6 7" key="1">
    <citation type="submission" date="2019-09" db="EMBL/GenBank/DDBJ databases">
        <title>H2 Metabolism Revealed by Metagenomic Analysis in Subglacial Sediment of East Antarctica.</title>
        <authorList>
            <person name="Yang Z."/>
            <person name="Zhang Y."/>
            <person name="Lv Y."/>
            <person name="Yan W."/>
            <person name="Xiao X."/>
            <person name="Sun B."/>
            <person name="Ma H."/>
        </authorList>
    </citation>
    <scope>NUCLEOTIDE SEQUENCE [LARGE SCALE GENOMIC DNA]</scope>
    <source>
        <strain evidence="6">Bin2_2</strain>
    </source>
</reference>
<dbReference type="AlphaFoldDB" id="A0A7C9KYI4"/>
<evidence type="ECO:0000256" key="1">
    <source>
        <dbReference type="ARBA" id="ARBA00004240"/>
    </source>
</evidence>
<gene>
    <name evidence="6" type="ORF">GZ085_08155</name>
</gene>
<sequence>MIRLTADRFAEPSDALSLREQPLVVHQRVEPTVNDKLVIFVHGLGGGRYGTKSTWGNFPRFIFEDIPELDVGMYQYRTLKSRLHFTQSVSLQAEANVFADIIRDQLANYTNIVLIGHSMGGLLCKAVIHRLVESGARNALTRIGGLILMATPQLGSMRIPGFLSMFSYDARALKPHGEFVTKINRSFEDHIELDEKADTLRKETIPTWAVEGISDLWVDPLSSGIGLASSRRKVVRGSHTAIVKPSNKDADAYMWVKERVEIALHRFKYDVFIAAAMAGTADDAEYQEHRDAVLALIEVLKNNCNCPSVFYAGTSLPVKDAWDPKILALQIDLQAMRESKNFILFFPKKIPSSVLYEAGWALILGKPSIYITPNDKELPFLLNDAGQAFPDQRVRIFKCADREKMLKEVASYGDKLFHYRERLDL</sequence>
<keyword evidence="6" id="KW-0378">Hydrolase</keyword>
<dbReference type="InterPro" id="IPR052374">
    <property type="entry name" value="SERAC1"/>
</dbReference>
<name>A0A7C9KYI4_9PROT</name>
<proteinExistence type="predicted"/>
<dbReference type="Gene3D" id="3.40.50.1820">
    <property type="entry name" value="alpha/beta hydrolase"/>
    <property type="match status" value="1"/>
</dbReference>
<evidence type="ECO:0000256" key="3">
    <source>
        <dbReference type="ARBA" id="ARBA00022824"/>
    </source>
</evidence>
<dbReference type="Pfam" id="PF12697">
    <property type="entry name" value="Abhydrolase_6"/>
    <property type="match status" value="1"/>
</dbReference>
<dbReference type="PANTHER" id="PTHR48182:SF2">
    <property type="entry name" value="PROTEIN SERAC1"/>
    <property type="match status" value="1"/>
</dbReference>
<evidence type="ECO:0000256" key="4">
    <source>
        <dbReference type="ARBA" id="ARBA00023136"/>
    </source>
</evidence>
<comment type="caution">
    <text evidence="6">The sequence shown here is derived from an EMBL/GenBank/DDBJ whole genome shotgun (WGS) entry which is preliminary data.</text>
</comment>
<dbReference type="Proteomes" id="UP000483432">
    <property type="component" value="Unassembled WGS sequence"/>
</dbReference>
<dbReference type="GO" id="GO:0016787">
    <property type="term" value="F:hydrolase activity"/>
    <property type="evidence" value="ECO:0007669"/>
    <property type="project" value="UniProtKB-KW"/>
</dbReference>
<organism evidence="6 7">
    <name type="scientific">Sulfuriferula multivorans</name>
    <dbReference type="NCBI Taxonomy" id="1559896"/>
    <lineage>
        <taxon>Bacteria</taxon>
        <taxon>Pseudomonadati</taxon>
        <taxon>Pseudomonadota</taxon>
        <taxon>Betaproteobacteria</taxon>
        <taxon>Nitrosomonadales</taxon>
        <taxon>Sulfuricellaceae</taxon>
        <taxon>Sulfuriferula</taxon>
    </lineage>
</organism>
<evidence type="ECO:0000259" key="5">
    <source>
        <dbReference type="Pfam" id="PF12697"/>
    </source>
</evidence>
<dbReference type="SUPFAM" id="SSF53474">
    <property type="entry name" value="alpha/beta-Hydrolases"/>
    <property type="match status" value="1"/>
</dbReference>